<feature type="transmembrane region" description="Helical" evidence="1">
    <location>
        <begin position="50"/>
        <end position="69"/>
    </location>
</feature>
<dbReference type="EMBL" id="VSSQ01122785">
    <property type="protein sequence ID" value="MPN54501.1"/>
    <property type="molecule type" value="Genomic_DNA"/>
</dbReference>
<keyword evidence="1" id="KW-0812">Transmembrane</keyword>
<reference evidence="2" key="1">
    <citation type="submission" date="2019-08" db="EMBL/GenBank/DDBJ databases">
        <authorList>
            <person name="Kucharzyk K."/>
            <person name="Murdoch R.W."/>
            <person name="Higgins S."/>
            <person name="Loffler F."/>
        </authorList>
    </citation>
    <scope>NUCLEOTIDE SEQUENCE</scope>
</reference>
<evidence type="ECO:0000313" key="2">
    <source>
        <dbReference type="EMBL" id="MPN54501.1"/>
    </source>
</evidence>
<protein>
    <submittedName>
        <fullName evidence="2">Uncharacterized protein</fullName>
    </submittedName>
</protein>
<organism evidence="2">
    <name type="scientific">bioreactor metagenome</name>
    <dbReference type="NCBI Taxonomy" id="1076179"/>
    <lineage>
        <taxon>unclassified sequences</taxon>
        <taxon>metagenomes</taxon>
        <taxon>ecological metagenomes</taxon>
    </lineage>
</organism>
<accession>A0A645ISZ0</accession>
<keyword evidence="1" id="KW-0472">Membrane</keyword>
<comment type="caution">
    <text evidence="2">The sequence shown here is derived from an EMBL/GenBank/DDBJ whole genome shotgun (WGS) entry which is preliminary data.</text>
</comment>
<gene>
    <name evidence="2" type="ORF">SDC9_202171</name>
</gene>
<keyword evidence="1" id="KW-1133">Transmembrane helix</keyword>
<proteinExistence type="predicted"/>
<dbReference type="AlphaFoldDB" id="A0A645ISZ0"/>
<feature type="transmembrane region" description="Helical" evidence="1">
    <location>
        <begin position="12"/>
        <end position="30"/>
    </location>
</feature>
<name>A0A645ISZ0_9ZZZZ</name>
<evidence type="ECO:0000256" key="1">
    <source>
        <dbReference type="SAM" id="Phobius"/>
    </source>
</evidence>
<sequence length="80" mass="8352">MIFGSTLIIKVMDRFPIIVTLGAALIGWVAGETIASDEVLSAVVASHPWLPHAASVLGAVLVVLAGTLLQRRAEQSTTTV</sequence>